<feature type="transmembrane region" description="Helical" evidence="1">
    <location>
        <begin position="21"/>
        <end position="41"/>
    </location>
</feature>
<evidence type="ECO:0000256" key="1">
    <source>
        <dbReference type="SAM" id="Phobius"/>
    </source>
</evidence>
<dbReference type="Proteomes" id="UP000251889">
    <property type="component" value="Unassembled WGS sequence"/>
</dbReference>
<feature type="transmembrane region" description="Helical" evidence="1">
    <location>
        <begin position="61"/>
        <end position="85"/>
    </location>
</feature>
<keyword evidence="1" id="KW-0472">Membrane</keyword>
<comment type="caution">
    <text evidence="2">The sequence shown here is derived from an EMBL/GenBank/DDBJ whole genome shotgun (WGS) entry which is preliminary data.</text>
</comment>
<keyword evidence="3" id="KW-1185">Reference proteome</keyword>
<accession>A0A364XTY5</accession>
<evidence type="ECO:0000313" key="2">
    <source>
        <dbReference type="EMBL" id="RAV97796.1"/>
    </source>
</evidence>
<dbReference type="EMBL" id="QMFY01000027">
    <property type="protein sequence ID" value="RAV97796.1"/>
    <property type="molecule type" value="Genomic_DNA"/>
</dbReference>
<keyword evidence="1" id="KW-1133">Transmembrane helix</keyword>
<gene>
    <name evidence="2" type="ORF">DQQ10_26860</name>
</gene>
<proteinExistence type="predicted"/>
<name>A0A364XTY5_9BACT</name>
<evidence type="ECO:0000313" key="3">
    <source>
        <dbReference type="Proteomes" id="UP000251889"/>
    </source>
</evidence>
<organism evidence="2 3">
    <name type="scientific">Pseudochryseolinea flava</name>
    <dbReference type="NCBI Taxonomy" id="2059302"/>
    <lineage>
        <taxon>Bacteria</taxon>
        <taxon>Pseudomonadati</taxon>
        <taxon>Bacteroidota</taxon>
        <taxon>Cytophagia</taxon>
        <taxon>Cytophagales</taxon>
        <taxon>Fulvivirgaceae</taxon>
        <taxon>Pseudochryseolinea</taxon>
    </lineage>
</organism>
<sequence length="163" mass="19015">MQHFKSKYYQRDFSGTRKIRRLLTVLYIVIAIFVCVALYHHDREQDPTAISILKIFYGMRSMSIAALTITGGVGLLIGSTVVLIINRIYNYRSIIIAFEFNDEDRQVRLTTKNLFDQVEEHEFPYGSVRLMNTRVSDSLNIPSNAKIFFDDEFNEVGYYIENH</sequence>
<protein>
    <submittedName>
        <fullName evidence="2">Uncharacterized protein</fullName>
    </submittedName>
</protein>
<reference evidence="2 3" key="1">
    <citation type="submission" date="2018-06" db="EMBL/GenBank/DDBJ databases">
        <title>Chryseolinea flavus sp. nov., a member of the phylum Bacteroidetes isolated from soil.</title>
        <authorList>
            <person name="Li Y."/>
            <person name="Wang J."/>
        </authorList>
    </citation>
    <scope>NUCLEOTIDE SEQUENCE [LARGE SCALE GENOMIC DNA]</scope>
    <source>
        <strain evidence="2 3">SDU1-6</strain>
    </source>
</reference>
<dbReference type="AlphaFoldDB" id="A0A364XTY5"/>
<keyword evidence="1" id="KW-0812">Transmembrane</keyword>
<dbReference type="RefSeq" id="WP_112750047.1">
    <property type="nucleotide sequence ID" value="NZ_QMFY01000027.1"/>
</dbReference>